<evidence type="ECO:0000256" key="3">
    <source>
        <dbReference type="ARBA" id="ARBA00022475"/>
    </source>
</evidence>
<dbReference type="GO" id="GO:0051258">
    <property type="term" value="P:protein polymerization"/>
    <property type="evidence" value="ECO:0007669"/>
    <property type="project" value="UniProtKB-ARBA"/>
</dbReference>
<feature type="compositionally biased region" description="Polar residues" evidence="9">
    <location>
        <begin position="167"/>
        <end position="186"/>
    </location>
</feature>
<comment type="subunit">
    <text evidence="8">Homodimer. Forms long polymer filaments with other SOKs proteins polymers (e.g. SOK1, SOK2, SOK3 and SOK4) crucial for polar localization and biological activity. Binds to ANGUSTIFOLIA (AN).</text>
</comment>
<keyword evidence="2" id="KW-0217">Developmental protein</keyword>
<feature type="compositionally biased region" description="Polar residues" evidence="9">
    <location>
        <begin position="343"/>
        <end position="352"/>
    </location>
</feature>
<dbReference type="AlphaFoldDB" id="A0AAQ3KXF9"/>
<dbReference type="GO" id="GO:0051301">
    <property type="term" value="P:cell division"/>
    <property type="evidence" value="ECO:0007669"/>
    <property type="project" value="UniProtKB-KW"/>
</dbReference>
<evidence type="ECO:0000256" key="2">
    <source>
        <dbReference type="ARBA" id="ARBA00022473"/>
    </source>
</evidence>
<evidence type="ECO:0000256" key="9">
    <source>
        <dbReference type="SAM" id="MobiDB-lite"/>
    </source>
</evidence>
<dbReference type="InterPro" id="IPR010369">
    <property type="entry name" value="SOK"/>
</dbReference>
<feature type="compositionally biased region" description="Low complexity" evidence="9">
    <location>
        <begin position="121"/>
        <end position="143"/>
    </location>
</feature>
<name>A0AAQ3KXF9_9LILI</name>
<dbReference type="GO" id="GO:2000067">
    <property type="term" value="P:regulation of root morphogenesis"/>
    <property type="evidence" value="ECO:0007669"/>
    <property type="project" value="UniProtKB-ARBA"/>
</dbReference>
<evidence type="ECO:0000256" key="8">
    <source>
        <dbReference type="ARBA" id="ARBA00046534"/>
    </source>
</evidence>
<dbReference type="GO" id="GO:0090708">
    <property type="term" value="P:specification of plant organ axis polarity"/>
    <property type="evidence" value="ECO:0007669"/>
    <property type="project" value="UniProtKB-ARBA"/>
</dbReference>
<keyword evidence="12" id="KW-1185">Reference proteome</keyword>
<keyword evidence="5" id="KW-0472">Membrane</keyword>
<dbReference type="GO" id="GO:0051302">
    <property type="term" value="P:regulation of cell division"/>
    <property type="evidence" value="ECO:0007669"/>
    <property type="project" value="UniProtKB-ARBA"/>
</dbReference>
<organism evidence="11 12">
    <name type="scientific">Canna indica</name>
    <name type="common">Indian-shot</name>
    <dbReference type="NCBI Taxonomy" id="4628"/>
    <lineage>
        <taxon>Eukaryota</taxon>
        <taxon>Viridiplantae</taxon>
        <taxon>Streptophyta</taxon>
        <taxon>Embryophyta</taxon>
        <taxon>Tracheophyta</taxon>
        <taxon>Spermatophyta</taxon>
        <taxon>Magnoliopsida</taxon>
        <taxon>Liliopsida</taxon>
        <taxon>Zingiberales</taxon>
        <taxon>Cannaceae</taxon>
        <taxon>Canna</taxon>
    </lineage>
</organism>
<dbReference type="EMBL" id="CP136896">
    <property type="protein sequence ID" value="WOL14066.1"/>
    <property type="molecule type" value="Genomic_DNA"/>
</dbReference>
<sequence>MAVAFRGNAREARPDRTKVWTEPNLRAKASVVYYLSRNGQLEHPHFMEVRLSSAEGLYLRDVIGRLRVLRGSAMAGMYAWSSKRRYRNGFVWQDLSVNEFIHPVNGNEYVLKGTELLHLNSPSSCSSSSSDSHGSSTSSSTSSDKPLETQAPAASSSSDAGEYKVYKNQNKSAEATAYSTDASTQTDEPRRHRRRAPPSEEKPKTVVVVEIPAAQLSREEIEADAETLEALIKADAGRRIAAEDKDRTTGGCCLSGRVKASAMLMHLISCGSISVKANGFSLMPQYMGGLDRAQSMGRIPSFRAVRLEEREYFSESLVETKKKTTTSDGNGNGNGGVMIPSLKRSSSYNADR</sequence>
<evidence type="ECO:0000313" key="11">
    <source>
        <dbReference type="EMBL" id="WOL14066.1"/>
    </source>
</evidence>
<dbReference type="Pfam" id="PF06136">
    <property type="entry name" value="SOK"/>
    <property type="match status" value="1"/>
</dbReference>
<reference evidence="11 12" key="1">
    <citation type="submission" date="2023-10" db="EMBL/GenBank/DDBJ databases">
        <title>Chromosome-scale genome assembly provides insights into flower coloration mechanisms of Canna indica.</title>
        <authorList>
            <person name="Li C."/>
        </authorList>
    </citation>
    <scope>NUCLEOTIDE SEQUENCE [LARGE SCALE GENOMIC DNA]</scope>
    <source>
        <tissue evidence="11">Flower</tissue>
    </source>
</reference>
<dbReference type="PANTHER" id="PTHR31083">
    <property type="entry name" value="UPSTREAM OF FLC PROTEIN (DUF966)"/>
    <property type="match status" value="1"/>
</dbReference>
<dbReference type="GO" id="GO:0005886">
    <property type="term" value="C:plasma membrane"/>
    <property type="evidence" value="ECO:0007669"/>
    <property type="project" value="UniProtKB-SubCell"/>
</dbReference>
<keyword evidence="6" id="KW-0131">Cell cycle</keyword>
<dbReference type="PIRSF" id="PIRSF031043">
    <property type="entry name" value="UCP031043"/>
    <property type="match status" value="1"/>
</dbReference>
<dbReference type="PANTHER" id="PTHR31083:SF4">
    <property type="entry name" value="PROTEIN SOSEKI 4-RELATED"/>
    <property type="match status" value="1"/>
</dbReference>
<keyword evidence="3" id="KW-1003">Cell membrane</keyword>
<keyword evidence="4" id="KW-0132">Cell division</keyword>
<dbReference type="InterPro" id="IPR021182">
    <property type="entry name" value="SOK_magnoliopsida"/>
</dbReference>
<comment type="subcellular location">
    <subcellularLocation>
        <location evidence="1">Cell membrane</location>
        <topology evidence="1">Peripheral membrane protein</topology>
        <orientation evidence="1">Cytoplasmic side</orientation>
    </subcellularLocation>
</comment>
<evidence type="ECO:0000256" key="1">
    <source>
        <dbReference type="ARBA" id="ARBA00004413"/>
    </source>
</evidence>
<feature type="domain" description="SOSEKI DIX-like" evidence="10">
    <location>
        <begin position="30"/>
        <end position="117"/>
    </location>
</feature>
<accession>A0AAQ3KXF9</accession>
<proteinExistence type="inferred from homology"/>
<dbReference type="Proteomes" id="UP001327560">
    <property type="component" value="Chromosome 7"/>
</dbReference>
<evidence type="ECO:0000256" key="4">
    <source>
        <dbReference type="ARBA" id="ARBA00022618"/>
    </source>
</evidence>
<feature type="region of interest" description="Disordered" evidence="9">
    <location>
        <begin position="120"/>
        <end position="204"/>
    </location>
</feature>
<evidence type="ECO:0000256" key="7">
    <source>
        <dbReference type="ARBA" id="ARBA00024211"/>
    </source>
</evidence>
<gene>
    <name evidence="11" type="ORF">Cni_G22846</name>
</gene>
<comment type="similarity">
    <text evidence="7">Belongs to the SOSEKI family.</text>
</comment>
<evidence type="ECO:0000256" key="6">
    <source>
        <dbReference type="ARBA" id="ARBA00023306"/>
    </source>
</evidence>
<feature type="region of interest" description="Disordered" evidence="9">
    <location>
        <begin position="320"/>
        <end position="352"/>
    </location>
</feature>
<evidence type="ECO:0000259" key="10">
    <source>
        <dbReference type="Pfam" id="PF06136"/>
    </source>
</evidence>
<evidence type="ECO:0000256" key="5">
    <source>
        <dbReference type="ARBA" id="ARBA00023136"/>
    </source>
</evidence>
<dbReference type="InterPro" id="IPR048351">
    <property type="entry name" value="SOK_DIX"/>
</dbReference>
<evidence type="ECO:0000313" key="12">
    <source>
        <dbReference type="Proteomes" id="UP001327560"/>
    </source>
</evidence>
<protein>
    <submittedName>
        <fullName evidence="11">Protein UPSTREAM OF FLC-like</fullName>
    </submittedName>
</protein>